<evidence type="ECO:0000256" key="2">
    <source>
        <dbReference type="ARBA" id="ARBA00022679"/>
    </source>
</evidence>
<dbReference type="RefSeq" id="WP_204919622.1">
    <property type="nucleotide sequence ID" value="NZ_BAAAQP010000003.1"/>
</dbReference>
<evidence type="ECO:0000313" key="9">
    <source>
        <dbReference type="Proteomes" id="UP000704762"/>
    </source>
</evidence>
<comment type="caution">
    <text evidence="8">The sequence shown here is derived from an EMBL/GenBank/DDBJ whole genome shotgun (WGS) entry which is preliminary data.</text>
</comment>
<dbReference type="PIRSF" id="PIRSF000535">
    <property type="entry name" value="1PFK/6PFK/LacC"/>
    <property type="match status" value="1"/>
</dbReference>
<keyword evidence="4" id="KW-0418">Kinase</keyword>
<feature type="domain" description="Carbohydrate kinase PfkB" evidence="7">
    <location>
        <begin position="11"/>
        <end position="290"/>
    </location>
</feature>
<evidence type="ECO:0000256" key="4">
    <source>
        <dbReference type="ARBA" id="ARBA00022777"/>
    </source>
</evidence>
<dbReference type="InterPro" id="IPR017583">
    <property type="entry name" value="Tagatose/fructose_Pkinase"/>
</dbReference>
<keyword evidence="9" id="KW-1185">Reference proteome</keyword>
<dbReference type="Gene3D" id="3.40.1190.20">
    <property type="match status" value="1"/>
</dbReference>
<dbReference type="InterPro" id="IPR029056">
    <property type="entry name" value="Ribokinase-like"/>
</dbReference>
<dbReference type="PANTHER" id="PTHR46566">
    <property type="entry name" value="1-PHOSPHOFRUCTOKINASE-RELATED"/>
    <property type="match status" value="1"/>
</dbReference>
<dbReference type="PANTHER" id="PTHR46566:SF5">
    <property type="entry name" value="1-PHOSPHOFRUCTOKINASE"/>
    <property type="match status" value="1"/>
</dbReference>
<comment type="similarity">
    <text evidence="1">Belongs to the carbohydrate kinase PfkB family.</text>
</comment>
<gene>
    <name evidence="8" type="ORF">JOE57_003252</name>
</gene>
<dbReference type="SUPFAM" id="SSF53613">
    <property type="entry name" value="Ribokinase-like"/>
    <property type="match status" value="1"/>
</dbReference>
<sequence length="308" mass="30771">MITVAGISPSLDLTYLVESLRLGAIHRPTSVVRCAGGKSLNLARAATAVGADVTVVAILGGQTGTGLARSLAAAGIEVVAVDTPAETRTCVSIAAADTGELTEVYEYAPEIPVAVWQRFAAQTGEALAGRTGWLAVSGGAPSGLHPTALAELVRLGRRHGVKVAVDSHSAALPAAVDAGPDLVKVNRAEAADLLGLAVETELVRMAEAIRERTGGMVVLTDGDGGAVGVDDQGAVRVGLPPLRGRFPVGSGDSFLGGLLASLDAGGSLAESLALATACGVANALVPGPGQFDPAAVADLRGQVVAVRE</sequence>
<evidence type="ECO:0000259" key="7">
    <source>
        <dbReference type="Pfam" id="PF00294"/>
    </source>
</evidence>
<keyword evidence="2 6" id="KW-0808">Transferase</keyword>
<dbReference type="Proteomes" id="UP000704762">
    <property type="component" value="Unassembled WGS sequence"/>
</dbReference>
<keyword evidence="5" id="KW-0067">ATP-binding</keyword>
<protein>
    <submittedName>
        <fullName evidence="8">1-phosphofructokinase family hexose kinase</fullName>
    </submittedName>
</protein>
<reference evidence="8 9" key="1">
    <citation type="submission" date="2021-01" db="EMBL/GenBank/DDBJ databases">
        <title>Sequencing the genomes of 1000 actinobacteria strains.</title>
        <authorList>
            <person name="Klenk H.-P."/>
        </authorList>
    </citation>
    <scope>NUCLEOTIDE SEQUENCE [LARGE SCALE GENOMIC DNA]</scope>
    <source>
        <strain evidence="8 9">DSM 18662</strain>
    </source>
</reference>
<evidence type="ECO:0000313" key="8">
    <source>
        <dbReference type="EMBL" id="MBM7800331.1"/>
    </source>
</evidence>
<evidence type="ECO:0000256" key="5">
    <source>
        <dbReference type="ARBA" id="ARBA00022840"/>
    </source>
</evidence>
<keyword evidence="3" id="KW-0547">Nucleotide-binding</keyword>
<evidence type="ECO:0000256" key="6">
    <source>
        <dbReference type="PIRNR" id="PIRNR000535"/>
    </source>
</evidence>
<evidence type="ECO:0000256" key="3">
    <source>
        <dbReference type="ARBA" id="ARBA00022741"/>
    </source>
</evidence>
<dbReference type="Pfam" id="PF00294">
    <property type="entry name" value="PfkB"/>
    <property type="match status" value="1"/>
</dbReference>
<dbReference type="InterPro" id="IPR011611">
    <property type="entry name" value="PfkB_dom"/>
</dbReference>
<proteinExistence type="inferred from homology"/>
<name>A0ABS2RMW4_9ACTN</name>
<accession>A0ABS2RMW4</accession>
<dbReference type="EMBL" id="JAFBCF010000001">
    <property type="protein sequence ID" value="MBM7800331.1"/>
    <property type="molecule type" value="Genomic_DNA"/>
</dbReference>
<organism evidence="8 9">
    <name type="scientific">Microlunatus panaciterrae</name>
    <dbReference type="NCBI Taxonomy" id="400768"/>
    <lineage>
        <taxon>Bacteria</taxon>
        <taxon>Bacillati</taxon>
        <taxon>Actinomycetota</taxon>
        <taxon>Actinomycetes</taxon>
        <taxon>Propionibacteriales</taxon>
        <taxon>Propionibacteriaceae</taxon>
        <taxon>Microlunatus</taxon>
    </lineage>
</organism>
<evidence type="ECO:0000256" key="1">
    <source>
        <dbReference type="ARBA" id="ARBA00010688"/>
    </source>
</evidence>